<reference evidence="2" key="1">
    <citation type="journal article" date="2022" name="Front. Microbiol.">
        <title>Feed Insects as a Reservoir of Granadaene-Producing Lactococci.</title>
        <authorList>
            <person name="Neuzil-Bunesova V."/>
            <person name="Ramirez Garcia A."/>
            <person name="Modrackova N."/>
            <person name="Makovska M."/>
            <person name="Sabolova M."/>
            <person name="Sproer C."/>
            <person name="Bunk B."/>
            <person name="Blom J."/>
            <person name="Schwab C."/>
        </authorList>
    </citation>
    <scope>NUCLEOTIDE SEQUENCE</scope>
    <source>
        <strain evidence="2">I4/6O</strain>
    </source>
</reference>
<dbReference type="AlphaFoldDB" id="A0A9Q8Y171"/>
<evidence type="ECO:0000313" key="2">
    <source>
        <dbReference type="EMBL" id="USJ19820.1"/>
    </source>
</evidence>
<dbReference type="GO" id="GO:0005886">
    <property type="term" value="C:plasma membrane"/>
    <property type="evidence" value="ECO:0007669"/>
    <property type="project" value="TreeGrafter"/>
</dbReference>
<dbReference type="Proteomes" id="UP001056730">
    <property type="component" value="Chromosome"/>
</dbReference>
<dbReference type="EMBL" id="CP086395">
    <property type="protein sequence ID" value="USJ19820.1"/>
    <property type="molecule type" value="Genomic_DNA"/>
</dbReference>
<evidence type="ECO:0000313" key="3">
    <source>
        <dbReference type="Proteomes" id="UP001056730"/>
    </source>
</evidence>
<dbReference type="Pfam" id="PF05656">
    <property type="entry name" value="DUF805"/>
    <property type="match status" value="1"/>
</dbReference>
<evidence type="ECO:0000256" key="1">
    <source>
        <dbReference type="SAM" id="Phobius"/>
    </source>
</evidence>
<keyword evidence="1" id="KW-1133">Transmembrane helix</keyword>
<protein>
    <submittedName>
        <fullName evidence="2">DUF805 domain-containing protein</fullName>
    </submittedName>
</protein>
<feature type="transmembrane region" description="Helical" evidence="1">
    <location>
        <begin position="59"/>
        <end position="80"/>
    </location>
</feature>
<feature type="transmembrane region" description="Helical" evidence="1">
    <location>
        <begin position="24"/>
        <end position="47"/>
    </location>
</feature>
<dbReference type="PANTHER" id="PTHR34980:SF2">
    <property type="entry name" value="INNER MEMBRANE PROTEIN YHAH-RELATED"/>
    <property type="match status" value="1"/>
</dbReference>
<dbReference type="KEGG" id="lfo:LMK00_08280"/>
<proteinExistence type="predicted"/>
<sequence>MLEAYKNFWKKYVDFEGRTTRSDWWWVTLCNFIIFLLLLIPIMFSFINVLATPINYYPVYGVIFALLAVIYLLAILVPSIAMYVRRLRDADFHWALIFISFIPYVGGVVLFVLLQMPSKSIQNNKEMK</sequence>
<dbReference type="InterPro" id="IPR008523">
    <property type="entry name" value="DUF805"/>
</dbReference>
<keyword evidence="1" id="KW-0812">Transmembrane</keyword>
<organism evidence="2 3">
    <name type="scientific">Lactococcus formosensis</name>
    <dbReference type="NCBI Taxonomy" id="1281486"/>
    <lineage>
        <taxon>Bacteria</taxon>
        <taxon>Bacillati</taxon>
        <taxon>Bacillota</taxon>
        <taxon>Bacilli</taxon>
        <taxon>Lactobacillales</taxon>
        <taxon>Streptococcaceae</taxon>
        <taxon>Lactococcus</taxon>
    </lineage>
</organism>
<keyword evidence="1" id="KW-0472">Membrane</keyword>
<feature type="transmembrane region" description="Helical" evidence="1">
    <location>
        <begin position="92"/>
        <end position="114"/>
    </location>
</feature>
<dbReference type="RefSeq" id="WP_252175251.1">
    <property type="nucleotide sequence ID" value="NZ_CP086395.1"/>
</dbReference>
<accession>A0A9Q8Y171</accession>
<gene>
    <name evidence="2" type="ORF">LMK00_08280</name>
</gene>
<dbReference type="PANTHER" id="PTHR34980">
    <property type="entry name" value="INNER MEMBRANE PROTEIN-RELATED-RELATED"/>
    <property type="match status" value="1"/>
</dbReference>
<name>A0A9Q8Y171_9LACT</name>